<name>A0A9Q9BTQ1_9STAP</name>
<dbReference type="Pfam" id="PF03235">
    <property type="entry name" value="GmrSD_N"/>
    <property type="match status" value="1"/>
</dbReference>
<dbReference type="EMBL" id="CP073809">
    <property type="protein sequence ID" value="UTH14199.1"/>
    <property type="molecule type" value="Genomic_DNA"/>
</dbReference>
<dbReference type="KEGG" id="mequ:KFV11_02210"/>
<evidence type="ECO:0000259" key="1">
    <source>
        <dbReference type="Pfam" id="PF03235"/>
    </source>
</evidence>
<accession>A0A9Q9BTQ1</accession>
<dbReference type="PANTHER" id="PTHR39639">
    <property type="entry name" value="CHROMOSOME 16, WHOLE GENOME SHOTGUN SEQUENCE"/>
    <property type="match status" value="1"/>
</dbReference>
<evidence type="ECO:0000313" key="2">
    <source>
        <dbReference type="EMBL" id="UTH14199.1"/>
    </source>
</evidence>
<reference evidence="2" key="1">
    <citation type="submission" date="2021-04" db="EMBL/GenBank/DDBJ databases">
        <title>Complete Genome Sequences of Macrococcus spp. from dog and cattle.</title>
        <authorList>
            <person name="Schwendener S."/>
            <person name="Perreten V."/>
        </authorList>
    </citation>
    <scope>NUCLEOTIDE SEQUENCE</scope>
    <source>
        <strain evidence="2">Epi0143-OL</strain>
    </source>
</reference>
<dbReference type="InterPro" id="IPR004919">
    <property type="entry name" value="GmrSD_N"/>
</dbReference>
<protein>
    <submittedName>
        <fullName evidence="2">DUF262 domain-containing protein</fullName>
    </submittedName>
</protein>
<dbReference type="RefSeq" id="WP_254250231.1">
    <property type="nucleotide sequence ID" value="NZ_CP073809.1"/>
</dbReference>
<evidence type="ECO:0000313" key="3">
    <source>
        <dbReference type="Proteomes" id="UP001057381"/>
    </source>
</evidence>
<sequence length="436" mass="51245">MKKKVFLTINENILTTINDIEFEGYTDEKTFDNIDDFNEYIHSNKIECPIDLEESIKSIFDFTEVEVNELSEYKIKHWVSNRSYGELIDMFENEEILVPKMQRNFVWDSLKCSRLIESIILGLPIPPLFLLEIDDNKYELIDGFQRVTTLSNFVNSRPWNYEEGKTKKMIPAKLSGKVAKEIANKTFKNLEKKHQAKIKRSTIPLIEFKQLDPLNFDSKYLIFERINTGSVRLNPMQIRKSLSYGTFIQEVYEFVDGIEGLRKIFSINNIKKDAHIEAFIRTICFYDLFFKKTFSSKNKGIKNTLNEYCEYNKNKNLDKVFLHNFINALNIVLEAFKEDEYFKQVDKMADDSPVFMGYINISIFESIMAALICKLQEKGEINHQLLRDNYIKNMIMITEKARRDNINPYSISTGTTEAQRDRYNISKQIVEESVNK</sequence>
<dbReference type="PANTHER" id="PTHR39639:SF1">
    <property type="entry name" value="DUF262 DOMAIN-CONTAINING PROTEIN"/>
    <property type="match status" value="1"/>
</dbReference>
<dbReference type="AlphaFoldDB" id="A0A9Q9BTQ1"/>
<feature type="domain" description="GmrSD restriction endonucleases N-terminal" evidence="1">
    <location>
        <begin position="89"/>
        <end position="242"/>
    </location>
</feature>
<dbReference type="Proteomes" id="UP001057381">
    <property type="component" value="Chromosome"/>
</dbReference>
<gene>
    <name evidence="2" type="ORF">KFV11_02210</name>
</gene>
<organism evidence="2 3">
    <name type="scientific">Macrococcus equipercicus</name>
    <dbReference type="NCBI Taxonomy" id="69967"/>
    <lineage>
        <taxon>Bacteria</taxon>
        <taxon>Bacillati</taxon>
        <taxon>Bacillota</taxon>
        <taxon>Bacilli</taxon>
        <taxon>Bacillales</taxon>
        <taxon>Staphylococcaceae</taxon>
        <taxon>Macrococcus</taxon>
    </lineage>
</organism>
<proteinExistence type="predicted"/>